<evidence type="ECO:0000259" key="6">
    <source>
        <dbReference type="SMART" id="SM00732"/>
    </source>
</evidence>
<evidence type="ECO:0000256" key="1">
    <source>
        <dbReference type="ARBA" id="ARBA00022490"/>
    </source>
</evidence>
<keyword evidence="3 5" id="KW-0540">Nuclease</keyword>
<dbReference type="EC" id="3.1.-.-" evidence="5"/>
<dbReference type="GO" id="GO:0000967">
    <property type="term" value="P:rRNA 5'-end processing"/>
    <property type="evidence" value="ECO:0007669"/>
    <property type="project" value="UniProtKB-UniRule"/>
</dbReference>
<dbReference type="EMBL" id="CM001377">
    <property type="protein sequence ID" value="EHM09916.1"/>
    <property type="molecule type" value="Genomic_DNA"/>
</dbReference>
<dbReference type="GO" id="GO:0004518">
    <property type="term" value="F:nuclease activity"/>
    <property type="evidence" value="ECO:0007669"/>
    <property type="project" value="UniProtKB-KW"/>
</dbReference>
<evidence type="ECO:0000313" key="7">
    <source>
        <dbReference type="EMBL" id="EHM09916.1"/>
    </source>
</evidence>
<comment type="function">
    <text evidence="5">Could be a nuclease involved in processing of the 5'-end of pre-16S rRNA.</text>
</comment>
<dbReference type="GO" id="GO:0016788">
    <property type="term" value="F:hydrolase activity, acting on ester bonds"/>
    <property type="evidence" value="ECO:0007669"/>
    <property type="project" value="UniProtKB-UniRule"/>
</dbReference>
<feature type="domain" description="YqgF/RNase H-like" evidence="6">
    <location>
        <begin position="7"/>
        <end position="106"/>
    </location>
</feature>
<evidence type="ECO:0000256" key="4">
    <source>
        <dbReference type="ARBA" id="ARBA00022801"/>
    </source>
</evidence>
<evidence type="ECO:0000256" key="5">
    <source>
        <dbReference type="HAMAP-Rule" id="MF_00651"/>
    </source>
</evidence>
<dbReference type="Gene3D" id="3.30.420.140">
    <property type="entry name" value="YqgF/RNase H-like domain"/>
    <property type="match status" value="1"/>
</dbReference>
<keyword evidence="2 5" id="KW-0690">Ribosome biogenesis</keyword>
<dbReference type="AlphaFoldDB" id="H0URH7"/>
<evidence type="ECO:0000256" key="3">
    <source>
        <dbReference type="ARBA" id="ARBA00022722"/>
    </source>
</evidence>
<dbReference type="CDD" id="cd16964">
    <property type="entry name" value="YqgF"/>
    <property type="match status" value="1"/>
</dbReference>
<protein>
    <recommendedName>
        <fullName evidence="5">Putative pre-16S rRNA nuclease</fullName>
        <ecNumber evidence="5">3.1.-.-</ecNumber>
    </recommendedName>
</protein>
<dbReference type="eggNOG" id="COG0816">
    <property type="taxonomic scope" value="Bacteria"/>
</dbReference>
<keyword evidence="8" id="KW-1185">Reference proteome</keyword>
<dbReference type="Proteomes" id="UP000005730">
    <property type="component" value="Chromosome"/>
</dbReference>
<dbReference type="PANTHER" id="PTHR33317:SF4">
    <property type="entry name" value="POLYNUCLEOTIDYL TRANSFERASE, RIBONUCLEASE H-LIKE SUPERFAMILY PROTEIN"/>
    <property type="match status" value="1"/>
</dbReference>
<dbReference type="SMART" id="SM00732">
    <property type="entry name" value="YqgFc"/>
    <property type="match status" value="1"/>
</dbReference>
<dbReference type="InterPro" id="IPR012337">
    <property type="entry name" value="RNaseH-like_sf"/>
</dbReference>
<comment type="subcellular location">
    <subcellularLocation>
        <location evidence="5">Cytoplasm</location>
    </subcellularLocation>
</comment>
<name>H0URH7_9BACT</name>
<proteinExistence type="inferred from homology"/>
<comment type="similarity">
    <text evidence="5">Belongs to the YqgF HJR family.</text>
</comment>
<organism evidence="7 8">
    <name type="scientific">Thermanaerovibrio velox DSM 12556</name>
    <dbReference type="NCBI Taxonomy" id="926567"/>
    <lineage>
        <taxon>Bacteria</taxon>
        <taxon>Thermotogati</taxon>
        <taxon>Synergistota</taxon>
        <taxon>Synergistia</taxon>
        <taxon>Synergistales</taxon>
        <taxon>Synergistaceae</taxon>
        <taxon>Thermanaerovibrio</taxon>
    </lineage>
</organism>
<dbReference type="HAMAP" id="MF_00651">
    <property type="entry name" value="Nuclease_YqgF"/>
    <property type="match status" value="1"/>
</dbReference>
<dbReference type="PANTHER" id="PTHR33317">
    <property type="entry name" value="POLYNUCLEOTIDYL TRANSFERASE, RIBONUCLEASE H-LIKE SUPERFAMILY PROTEIN"/>
    <property type="match status" value="1"/>
</dbReference>
<dbReference type="HOGENOM" id="CLU_098240_2_1_0"/>
<sequence>MAADSKGRVMALDLGEVRIGVALSDPSRCFASPLEVLKMEEGWIERVRELIERNQVSLVVVGLPRRTDGSLGPEAHRVEAWLEELKGVLGDVEVTTLDERFTTAIAQRFLLEADMRRDKRKGKVDKVAAAVLLQSYLDARRDV</sequence>
<keyword evidence="4 5" id="KW-0378">Hydrolase</keyword>
<dbReference type="SUPFAM" id="SSF53098">
    <property type="entry name" value="Ribonuclease H-like"/>
    <property type="match status" value="1"/>
</dbReference>
<dbReference type="Pfam" id="PF03652">
    <property type="entry name" value="RuvX"/>
    <property type="match status" value="1"/>
</dbReference>
<gene>
    <name evidence="7" type="ORF">TheveDRAFT_0766</name>
</gene>
<dbReference type="InterPro" id="IPR005227">
    <property type="entry name" value="YqgF"/>
</dbReference>
<dbReference type="GO" id="GO:0005829">
    <property type="term" value="C:cytosol"/>
    <property type="evidence" value="ECO:0007669"/>
    <property type="project" value="TreeGrafter"/>
</dbReference>
<evidence type="ECO:0000256" key="2">
    <source>
        <dbReference type="ARBA" id="ARBA00022517"/>
    </source>
</evidence>
<dbReference type="OrthoDB" id="9796140at2"/>
<dbReference type="NCBIfam" id="TIGR00250">
    <property type="entry name" value="RNAse_H_YqgF"/>
    <property type="match status" value="1"/>
</dbReference>
<dbReference type="STRING" id="926567.TheveDRAFT_0766"/>
<accession>H0URH7</accession>
<dbReference type="InterPro" id="IPR006641">
    <property type="entry name" value="YqgF/RNaseH-like_dom"/>
</dbReference>
<reference evidence="7 8" key="1">
    <citation type="submission" date="2011-10" db="EMBL/GenBank/DDBJ databases">
        <title>The Noncontiguous Finished genome of Thermanaerovibrio velox DSM 12556.</title>
        <authorList>
            <consortium name="US DOE Joint Genome Institute (JGI-PGF)"/>
            <person name="Lucas S."/>
            <person name="Copeland A."/>
            <person name="Lapidus A."/>
            <person name="Glavina del Rio T."/>
            <person name="Dalin E."/>
            <person name="Tice H."/>
            <person name="Bruce D."/>
            <person name="Goodwin L."/>
            <person name="Pitluck S."/>
            <person name="Peters L."/>
            <person name="Mikhailova N."/>
            <person name="Teshima H."/>
            <person name="Kyrpides N."/>
            <person name="Mavromatis K."/>
            <person name="Ivanova N."/>
            <person name="Markowitz V."/>
            <person name="Cheng J.-F."/>
            <person name="Hugenholtz P."/>
            <person name="Woyke T."/>
            <person name="Wu D."/>
            <person name="Spring S."/>
            <person name="Brambilla E.-M."/>
            <person name="Klenk H.-P."/>
            <person name="Eisen J.A."/>
        </authorList>
    </citation>
    <scope>NUCLEOTIDE SEQUENCE [LARGE SCALE GENOMIC DNA]</scope>
    <source>
        <strain evidence="7 8">DSM 12556</strain>
    </source>
</reference>
<dbReference type="RefSeq" id="WP_006583410.1">
    <property type="nucleotide sequence ID" value="NZ_CM001377.1"/>
</dbReference>
<evidence type="ECO:0000313" key="8">
    <source>
        <dbReference type="Proteomes" id="UP000005730"/>
    </source>
</evidence>
<keyword evidence="1 5" id="KW-0963">Cytoplasm</keyword>
<dbReference type="InterPro" id="IPR037027">
    <property type="entry name" value="YqgF/RNaseH-like_dom_sf"/>
</dbReference>